<feature type="binding site" evidence="11">
    <location>
        <position position="88"/>
    </location>
    <ligand>
        <name>S-adenosyl-L-methionine</name>
        <dbReference type="ChEBI" id="CHEBI:59789"/>
    </ligand>
</feature>
<evidence type="ECO:0000259" key="13">
    <source>
        <dbReference type="Pfam" id="PF01728"/>
    </source>
</evidence>
<reference evidence="14 15" key="1">
    <citation type="submission" date="2018-11" db="EMBL/GenBank/DDBJ databases">
        <title>Genomic Encyclopedia of Type Strains, Phase IV (KMG-IV): sequencing the most valuable type-strain genomes for metagenomic binning, comparative biology and taxonomic classification.</title>
        <authorList>
            <person name="Goeker M."/>
        </authorList>
    </citation>
    <scope>NUCLEOTIDE SEQUENCE [LARGE SCALE GENOMIC DNA]</scope>
    <source>
        <strain evidence="14 15">DSM 22027</strain>
    </source>
</reference>
<dbReference type="AlphaFoldDB" id="A0A3N1UMQ4"/>
<accession>A0A3N1UMQ4</accession>
<evidence type="ECO:0000256" key="2">
    <source>
        <dbReference type="ARBA" id="ARBA00022603"/>
    </source>
</evidence>
<dbReference type="OrthoDB" id="9790080at2"/>
<feature type="active site" description="Proton acceptor" evidence="11 12">
    <location>
        <position position="151"/>
    </location>
</feature>
<evidence type="ECO:0000313" key="15">
    <source>
        <dbReference type="Proteomes" id="UP000276223"/>
    </source>
</evidence>
<evidence type="ECO:0000313" key="14">
    <source>
        <dbReference type="EMBL" id="ROQ90679.1"/>
    </source>
</evidence>
<dbReference type="Proteomes" id="UP000276223">
    <property type="component" value="Unassembled WGS sequence"/>
</dbReference>
<evidence type="ECO:0000256" key="10">
    <source>
        <dbReference type="ARBA" id="ARBA00048970"/>
    </source>
</evidence>
<evidence type="ECO:0000256" key="7">
    <source>
        <dbReference type="ARBA" id="ARBA00041129"/>
    </source>
</evidence>
<dbReference type="Gene3D" id="3.40.50.150">
    <property type="entry name" value="Vaccinia Virus protein VP39"/>
    <property type="match status" value="1"/>
</dbReference>
<keyword evidence="11" id="KW-0963">Cytoplasm</keyword>
<evidence type="ECO:0000256" key="11">
    <source>
        <dbReference type="HAMAP-Rule" id="MF_01547"/>
    </source>
</evidence>
<comment type="catalytic activity">
    <reaction evidence="10 11">
        <text>uridine(2552) in 23S rRNA + S-adenosyl-L-methionine = 2'-O-methyluridine(2552) in 23S rRNA + S-adenosyl-L-homocysteine + H(+)</text>
        <dbReference type="Rhea" id="RHEA:42720"/>
        <dbReference type="Rhea" id="RHEA-COMP:10202"/>
        <dbReference type="Rhea" id="RHEA-COMP:10203"/>
        <dbReference type="ChEBI" id="CHEBI:15378"/>
        <dbReference type="ChEBI" id="CHEBI:57856"/>
        <dbReference type="ChEBI" id="CHEBI:59789"/>
        <dbReference type="ChEBI" id="CHEBI:65315"/>
        <dbReference type="ChEBI" id="CHEBI:74478"/>
        <dbReference type="EC" id="2.1.1.166"/>
    </reaction>
</comment>
<proteinExistence type="inferred from homology"/>
<dbReference type="InterPro" id="IPR050082">
    <property type="entry name" value="RNA_methyltr_RlmE"/>
</dbReference>
<feature type="binding site" evidence="11">
    <location>
        <position position="70"/>
    </location>
    <ligand>
        <name>S-adenosyl-L-methionine</name>
        <dbReference type="ChEBI" id="CHEBI:59789"/>
    </ligand>
</feature>
<dbReference type="HAMAP" id="MF_01547">
    <property type="entry name" value="RNA_methyltr_E"/>
    <property type="match status" value="1"/>
</dbReference>
<keyword evidence="4 11" id="KW-0949">S-adenosyl-L-methionine</keyword>
<feature type="domain" description="Ribosomal RNA methyltransferase FtsJ" evidence="13">
    <location>
        <begin position="18"/>
        <end position="194"/>
    </location>
</feature>
<evidence type="ECO:0000256" key="4">
    <source>
        <dbReference type="ARBA" id="ARBA00022691"/>
    </source>
</evidence>
<evidence type="ECO:0000256" key="6">
    <source>
        <dbReference type="ARBA" id="ARBA00038861"/>
    </source>
</evidence>
<organism evidence="14 15">
    <name type="scientific">Desulfosoma caldarium</name>
    <dbReference type="NCBI Taxonomy" id="610254"/>
    <lineage>
        <taxon>Bacteria</taxon>
        <taxon>Pseudomonadati</taxon>
        <taxon>Thermodesulfobacteriota</taxon>
        <taxon>Syntrophobacteria</taxon>
        <taxon>Syntrophobacterales</taxon>
        <taxon>Syntrophobacteraceae</taxon>
        <taxon>Desulfosoma</taxon>
    </lineage>
</organism>
<evidence type="ECO:0000256" key="3">
    <source>
        <dbReference type="ARBA" id="ARBA00022679"/>
    </source>
</evidence>
<feature type="binding site" evidence="11">
    <location>
        <position position="50"/>
    </location>
    <ligand>
        <name>S-adenosyl-L-methionine</name>
        <dbReference type="ChEBI" id="CHEBI:59789"/>
    </ligand>
</feature>
<dbReference type="GO" id="GO:0008650">
    <property type="term" value="F:rRNA (uridine-2'-O-)-methyltransferase activity"/>
    <property type="evidence" value="ECO:0007669"/>
    <property type="project" value="UniProtKB-UniRule"/>
</dbReference>
<comment type="caution">
    <text evidence="14">The sequence shown here is derived from an EMBL/GenBank/DDBJ whole genome shotgun (WGS) entry which is preliminary data.</text>
</comment>
<evidence type="ECO:0000256" key="1">
    <source>
        <dbReference type="ARBA" id="ARBA00022552"/>
    </source>
</evidence>
<dbReference type="Pfam" id="PF01728">
    <property type="entry name" value="FtsJ"/>
    <property type="match status" value="1"/>
</dbReference>
<dbReference type="GO" id="GO:0005737">
    <property type="term" value="C:cytoplasm"/>
    <property type="evidence" value="ECO:0007669"/>
    <property type="project" value="UniProtKB-SubCell"/>
</dbReference>
<dbReference type="RefSeq" id="WP_123291025.1">
    <property type="nucleotide sequence ID" value="NZ_RJVA01000014.1"/>
</dbReference>
<comment type="function">
    <text evidence="5 11">Specifically methylates the uridine in position 2552 of 23S rRNA at the 2'-O position of the ribose in the fully assembled 50S ribosomal subunit.</text>
</comment>
<comment type="subcellular location">
    <subcellularLocation>
        <location evidence="11">Cytoplasm</location>
    </subcellularLocation>
</comment>
<dbReference type="SUPFAM" id="SSF53335">
    <property type="entry name" value="S-adenosyl-L-methionine-dependent methyltransferases"/>
    <property type="match status" value="1"/>
</dbReference>
<dbReference type="InterPro" id="IPR002877">
    <property type="entry name" value="RNA_MeTrfase_FtsJ_dom"/>
</dbReference>
<sequence length="199" mass="22524">MSHPYQDHYFHRAKKEGYLARAVYKLVEIQAKYRLVRPGDHVLDLGAAPGSWMQLTSRIVGPKGLVVGIDLQPIAHAFPDHVVTLQQDIFDETIAEEVLQRYGPFDVVLSDMAPKTSGIKSADAARSELLFERALDLACRSLRPGGKFLAKIFQGDEFHQLLLRVKMFFRRVKVVKPDASRKQSREIYVLAMDFKDANG</sequence>
<name>A0A3N1UMQ4_9BACT</name>
<dbReference type="InterPro" id="IPR029063">
    <property type="entry name" value="SAM-dependent_MTases_sf"/>
</dbReference>
<keyword evidence="2 11" id="KW-0489">Methyltransferase</keyword>
<dbReference type="PANTHER" id="PTHR10920">
    <property type="entry name" value="RIBOSOMAL RNA METHYLTRANSFERASE"/>
    <property type="match status" value="1"/>
</dbReference>
<dbReference type="CDD" id="cd02440">
    <property type="entry name" value="AdoMet_MTases"/>
    <property type="match status" value="1"/>
</dbReference>
<evidence type="ECO:0000256" key="5">
    <source>
        <dbReference type="ARBA" id="ARBA00037569"/>
    </source>
</evidence>
<dbReference type="EC" id="2.1.1.166" evidence="6 11"/>
<keyword evidence="15" id="KW-1185">Reference proteome</keyword>
<comment type="similarity">
    <text evidence="11">Belongs to the class I-like SAM-binding methyltransferase superfamily. RNA methyltransferase RlmE family.</text>
</comment>
<keyword evidence="3 11" id="KW-0808">Transferase</keyword>
<gene>
    <name evidence="11" type="primary">rlmE</name>
    <name evidence="11" type="synonym">ftsJ</name>
    <name evidence="11" type="synonym">rrmJ</name>
    <name evidence="14" type="ORF">EDC27_2562</name>
</gene>
<protein>
    <recommendedName>
        <fullName evidence="7 11">Ribosomal RNA large subunit methyltransferase E</fullName>
        <ecNumber evidence="6 11">2.1.1.166</ecNumber>
    </recommendedName>
    <alternativeName>
        <fullName evidence="9 11">23S rRNA Um2552 methyltransferase</fullName>
    </alternativeName>
    <alternativeName>
        <fullName evidence="8 11">rRNA (uridine-2'-O-)-methyltransferase</fullName>
    </alternativeName>
</protein>
<evidence type="ECO:0000256" key="12">
    <source>
        <dbReference type="PIRSR" id="PIRSR005461-1"/>
    </source>
</evidence>
<feature type="binding site" evidence="11">
    <location>
        <position position="52"/>
    </location>
    <ligand>
        <name>S-adenosyl-L-methionine</name>
        <dbReference type="ChEBI" id="CHEBI:59789"/>
    </ligand>
</feature>
<feature type="binding site" evidence="11">
    <location>
        <position position="111"/>
    </location>
    <ligand>
        <name>S-adenosyl-L-methionine</name>
        <dbReference type="ChEBI" id="CHEBI:59789"/>
    </ligand>
</feature>
<dbReference type="InterPro" id="IPR015507">
    <property type="entry name" value="rRNA-MeTfrase_E"/>
</dbReference>
<dbReference type="EMBL" id="RJVA01000014">
    <property type="protein sequence ID" value="ROQ90679.1"/>
    <property type="molecule type" value="Genomic_DNA"/>
</dbReference>
<evidence type="ECO:0000256" key="9">
    <source>
        <dbReference type="ARBA" id="ARBA00042745"/>
    </source>
</evidence>
<dbReference type="PANTHER" id="PTHR10920:SF18">
    <property type="entry name" value="RRNA METHYLTRANSFERASE 2, MITOCHONDRIAL"/>
    <property type="match status" value="1"/>
</dbReference>
<dbReference type="PIRSF" id="PIRSF005461">
    <property type="entry name" value="23S_rRNA_mtase"/>
    <property type="match status" value="1"/>
</dbReference>
<keyword evidence="1 11" id="KW-0698">rRNA processing</keyword>
<evidence type="ECO:0000256" key="8">
    <source>
        <dbReference type="ARBA" id="ARBA00041995"/>
    </source>
</evidence>